<feature type="transmembrane region" description="Helical" evidence="1">
    <location>
        <begin position="65"/>
        <end position="84"/>
    </location>
</feature>
<dbReference type="InterPro" id="IPR000073">
    <property type="entry name" value="AB_hydrolase_1"/>
</dbReference>
<keyword evidence="1" id="KW-1133">Transmembrane helix</keyword>
<sequence length="465" mass="49811">MPIPAITRHLRPRLLTVLLLAAAWGAAVAFWTPRGPLTNAEALWSIAISAGLGFGAGRLLRSRRAVLLTPLAYVVSLELCRLSVSGPSVDPPHPSLFGAVALVTGRGVHGLLSVLPMALAAAYGCGRRRRSRVLAGVGTVALALVTAAVAVPARTEAIPGGVAELAHVDVGGHHLGLMIRGRDPARPVLLFVPGAPGGSETGAMRAHLAALESHFVVATLDRRGGGASYAALDPTSTMTPAENVADILAVTDYLRSRFRHDKIVLLAHSGGSLLGALAAHQHPEKFSAYVGTGQAVDVEASDQLFYDDILAWARANGKTDVAGKLERQGRPPYRSFWQYETFMLYENQAYAQRAAPLEIAGPEYTVLQKAHTLTAIMDTWDALYPREQDIDLRRDVPELQVPVYFVQGGNEMRGLSVLFDEWYAGLRAPAKQRVTIPGAGHRAMFEEPDRFVAALTTFLGPTARP</sequence>
<dbReference type="Gene3D" id="3.40.50.1820">
    <property type="entry name" value="alpha/beta hydrolase"/>
    <property type="match status" value="1"/>
</dbReference>
<evidence type="ECO:0000259" key="2">
    <source>
        <dbReference type="Pfam" id="PF00561"/>
    </source>
</evidence>
<feature type="domain" description="AB hydrolase-1" evidence="2">
    <location>
        <begin position="187"/>
        <end position="448"/>
    </location>
</feature>
<comment type="caution">
    <text evidence="3">The sequence shown here is derived from an EMBL/GenBank/DDBJ whole genome shotgun (WGS) entry which is preliminary data.</text>
</comment>
<dbReference type="SUPFAM" id="SSF53474">
    <property type="entry name" value="alpha/beta-Hydrolases"/>
    <property type="match status" value="1"/>
</dbReference>
<dbReference type="Pfam" id="PF00561">
    <property type="entry name" value="Abhydrolase_1"/>
    <property type="match status" value="1"/>
</dbReference>
<dbReference type="RefSeq" id="WP_203738221.1">
    <property type="nucleotide sequence ID" value="NZ_BAAAUC010000021.1"/>
</dbReference>
<gene>
    <name evidence="3" type="ORF">Acy02nite_06300</name>
</gene>
<feature type="transmembrane region" description="Helical" evidence="1">
    <location>
        <begin position="39"/>
        <end position="60"/>
    </location>
</feature>
<keyword evidence="1" id="KW-0812">Transmembrane</keyword>
<dbReference type="AlphaFoldDB" id="A0A919M4W9"/>
<dbReference type="Proteomes" id="UP000619479">
    <property type="component" value="Unassembled WGS sequence"/>
</dbReference>
<proteinExistence type="predicted"/>
<accession>A0A919M4W9</accession>
<dbReference type="EMBL" id="BOMH01000004">
    <property type="protein sequence ID" value="GID62749.1"/>
    <property type="molecule type" value="Genomic_DNA"/>
</dbReference>
<feature type="transmembrane region" description="Helical" evidence="1">
    <location>
        <begin position="96"/>
        <end position="121"/>
    </location>
</feature>
<dbReference type="InterPro" id="IPR050228">
    <property type="entry name" value="Carboxylesterase_BioH"/>
</dbReference>
<dbReference type="InterPro" id="IPR029058">
    <property type="entry name" value="AB_hydrolase_fold"/>
</dbReference>
<dbReference type="PANTHER" id="PTHR43194">
    <property type="entry name" value="HYDROLASE ALPHA/BETA FOLD FAMILY"/>
    <property type="match status" value="1"/>
</dbReference>
<organism evidence="3 4">
    <name type="scientific">Actinoplanes cyaneus</name>
    <dbReference type="NCBI Taxonomy" id="52696"/>
    <lineage>
        <taxon>Bacteria</taxon>
        <taxon>Bacillati</taxon>
        <taxon>Actinomycetota</taxon>
        <taxon>Actinomycetes</taxon>
        <taxon>Micromonosporales</taxon>
        <taxon>Micromonosporaceae</taxon>
        <taxon>Actinoplanes</taxon>
    </lineage>
</organism>
<keyword evidence="1" id="KW-0472">Membrane</keyword>
<dbReference type="GO" id="GO:0003824">
    <property type="term" value="F:catalytic activity"/>
    <property type="evidence" value="ECO:0007669"/>
    <property type="project" value="UniProtKB-ARBA"/>
</dbReference>
<evidence type="ECO:0000313" key="4">
    <source>
        <dbReference type="Proteomes" id="UP000619479"/>
    </source>
</evidence>
<evidence type="ECO:0000256" key="1">
    <source>
        <dbReference type="SAM" id="Phobius"/>
    </source>
</evidence>
<dbReference type="PANTHER" id="PTHR43194:SF5">
    <property type="entry name" value="PIMELOYL-[ACYL-CARRIER PROTEIN] METHYL ESTER ESTERASE"/>
    <property type="match status" value="1"/>
</dbReference>
<keyword evidence="4" id="KW-1185">Reference proteome</keyword>
<feature type="transmembrane region" description="Helical" evidence="1">
    <location>
        <begin position="133"/>
        <end position="153"/>
    </location>
</feature>
<name>A0A919M4W9_9ACTN</name>
<evidence type="ECO:0000313" key="3">
    <source>
        <dbReference type="EMBL" id="GID62749.1"/>
    </source>
</evidence>
<reference evidence="3" key="1">
    <citation type="submission" date="2021-01" db="EMBL/GenBank/DDBJ databases">
        <title>Whole genome shotgun sequence of Actinoplanes cyaneus NBRC 14990.</title>
        <authorList>
            <person name="Komaki H."/>
            <person name="Tamura T."/>
        </authorList>
    </citation>
    <scope>NUCLEOTIDE SEQUENCE</scope>
    <source>
        <strain evidence="3">NBRC 14990</strain>
    </source>
</reference>
<protein>
    <recommendedName>
        <fullName evidence="2">AB hydrolase-1 domain-containing protein</fullName>
    </recommendedName>
</protein>